<dbReference type="Proteomes" id="UP000241912">
    <property type="component" value="Unassembled WGS sequence"/>
</dbReference>
<gene>
    <name evidence="1" type="ORF">C7H79_12230</name>
</gene>
<reference evidence="1 2" key="1">
    <citation type="submission" date="2018-03" db="EMBL/GenBank/DDBJ databases">
        <title>Draft genome of Nitrosomonas supralitoralis APG5.</title>
        <authorList>
            <person name="Urakawa H."/>
            <person name="Lopez J.V."/>
        </authorList>
    </citation>
    <scope>NUCLEOTIDE SEQUENCE [LARGE SCALE GENOMIC DNA]</scope>
    <source>
        <strain evidence="1 2">APG5</strain>
    </source>
</reference>
<organism evidence="1 2">
    <name type="scientific">Nitrosomonas supralitoralis</name>
    <dbReference type="NCBI Taxonomy" id="2116706"/>
    <lineage>
        <taxon>Bacteria</taxon>
        <taxon>Pseudomonadati</taxon>
        <taxon>Pseudomonadota</taxon>
        <taxon>Betaproteobacteria</taxon>
        <taxon>Nitrosomonadales</taxon>
        <taxon>Nitrosomonadaceae</taxon>
        <taxon>Nitrosomonas</taxon>
    </lineage>
</organism>
<sequence>MAQSRKCVYVVQIIKLFVLQMQSKYRFNLRKGQLGVKAVNYYKEFERMAQIELAPMVYKALFFKKPITFVFSPSVNFDKA</sequence>
<evidence type="ECO:0000313" key="1">
    <source>
        <dbReference type="EMBL" id="PSJ16665.1"/>
    </source>
</evidence>
<protein>
    <submittedName>
        <fullName evidence="1">Uncharacterized protein</fullName>
    </submittedName>
</protein>
<evidence type="ECO:0000313" key="2">
    <source>
        <dbReference type="Proteomes" id="UP000241912"/>
    </source>
</evidence>
<proteinExistence type="predicted"/>
<name>A0A2P7NT96_9PROT</name>
<dbReference type="EMBL" id="PXXU01000040">
    <property type="protein sequence ID" value="PSJ16665.1"/>
    <property type="molecule type" value="Genomic_DNA"/>
</dbReference>
<accession>A0A2P7NT96</accession>
<comment type="caution">
    <text evidence="1">The sequence shown here is derived from an EMBL/GenBank/DDBJ whole genome shotgun (WGS) entry which is preliminary data.</text>
</comment>
<dbReference type="AlphaFoldDB" id="A0A2P7NT96"/>
<keyword evidence="2" id="KW-1185">Reference proteome</keyword>